<evidence type="ECO:0000313" key="3">
    <source>
        <dbReference type="Proteomes" id="UP000184226"/>
    </source>
</evidence>
<keyword evidence="3" id="KW-1185">Reference proteome</keyword>
<accession>A0A1M5Z3G5</accession>
<evidence type="ECO:0000313" key="2">
    <source>
        <dbReference type="EMBL" id="SHI18674.1"/>
    </source>
</evidence>
<dbReference type="STRING" id="658167.SAMN04488135_11225"/>
<evidence type="ECO:0000256" key="1">
    <source>
        <dbReference type="SAM" id="MobiDB-lite"/>
    </source>
</evidence>
<dbReference type="EMBL" id="FQXE01000012">
    <property type="protein sequence ID" value="SHI18674.1"/>
    <property type="molecule type" value="Genomic_DNA"/>
</dbReference>
<protein>
    <submittedName>
        <fullName evidence="2">Uncharacterized protein</fullName>
    </submittedName>
</protein>
<proteinExistence type="predicted"/>
<dbReference type="Proteomes" id="UP000184226">
    <property type="component" value="Unassembled WGS sequence"/>
</dbReference>
<sequence>MLDANARVTKETAMTTKHTHPADPQKDDRAREDQKSHGDQQNRSKKDGHTSQVGSGQDQLSQRNRGQGARRPG</sequence>
<feature type="compositionally biased region" description="Polar residues" evidence="1">
    <location>
        <begin position="50"/>
        <end position="65"/>
    </location>
</feature>
<reference evidence="2 3" key="1">
    <citation type="submission" date="2016-11" db="EMBL/GenBank/DDBJ databases">
        <authorList>
            <person name="Jaros S."/>
            <person name="Januszkiewicz K."/>
            <person name="Wedrychowicz H."/>
        </authorList>
    </citation>
    <scope>NUCLEOTIDE SEQUENCE [LARGE SCALE GENOMIC DNA]</scope>
    <source>
        <strain evidence="2 3">CGMCC 1.10190</strain>
    </source>
</reference>
<name>A0A1M5Z3G5_9BURK</name>
<dbReference type="AlphaFoldDB" id="A0A1M5Z3G5"/>
<organism evidence="2 3">
    <name type="scientific">Pollutimonas bauzanensis</name>
    <dbReference type="NCBI Taxonomy" id="658167"/>
    <lineage>
        <taxon>Bacteria</taxon>
        <taxon>Pseudomonadati</taxon>
        <taxon>Pseudomonadota</taxon>
        <taxon>Betaproteobacteria</taxon>
        <taxon>Burkholderiales</taxon>
        <taxon>Alcaligenaceae</taxon>
        <taxon>Pollutimonas</taxon>
    </lineage>
</organism>
<feature type="compositionally biased region" description="Basic and acidic residues" evidence="1">
    <location>
        <begin position="20"/>
        <end position="49"/>
    </location>
</feature>
<gene>
    <name evidence="2" type="ORF">SAMN04488135_11225</name>
</gene>
<feature type="region of interest" description="Disordered" evidence="1">
    <location>
        <begin position="1"/>
        <end position="73"/>
    </location>
</feature>